<reference evidence="1 2" key="1">
    <citation type="journal article" date="2016" name="Nat. Commun.">
        <title>Thousands of microbial genomes shed light on interconnected biogeochemical processes in an aquifer system.</title>
        <authorList>
            <person name="Anantharaman K."/>
            <person name="Brown C.T."/>
            <person name="Hug L.A."/>
            <person name="Sharon I."/>
            <person name="Castelle C.J."/>
            <person name="Probst A.J."/>
            <person name="Thomas B.C."/>
            <person name="Singh A."/>
            <person name="Wilkins M.J."/>
            <person name="Karaoz U."/>
            <person name="Brodie E.L."/>
            <person name="Williams K.H."/>
            <person name="Hubbard S.S."/>
            <person name="Banfield J.F."/>
        </authorList>
    </citation>
    <scope>NUCLEOTIDE SEQUENCE [LARGE SCALE GENOMIC DNA]</scope>
</reference>
<gene>
    <name evidence="1" type="ORF">A3A38_01200</name>
</gene>
<evidence type="ECO:0000313" key="2">
    <source>
        <dbReference type="Proteomes" id="UP000177306"/>
    </source>
</evidence>
<evidence type="ECO:0000313" key="1">
    <source>
        <dbReference type="EMBL" id="OGG73011.1"/>
    </source>
</evidence>
<proteinExistence type="predicted"/>
<protein>
    <submittedName>
        <fullName evidence="1">Uncharacterized protein</fullName>
    </submittedName>
</protein>
<dbReference type="AlphaFoldDB" id="A0A1F6EH93"/>
<sequence>MRAKPFRHAEEFWCTDMVVGLLLRDRQIRREQYPQSWERRFMQRCWIEHHGRKPDTITIEKRITRDARFLRITGFPPDYVRRMVVTIPERHTCIVSLATSLS</sequence>
<accession>A0A1F6EH93</accession>
<dbReference type="Proteomes" id="UP000177306">
    <property type="component" value="Unassembled WGS sequence"/>
</dbReference>
<name>A0A1F6EH93_9BACT</name>
<dbReference type="EMBL" id="MFLY01000017">
    <property type="protein sequence ID" value="OGG73011.1"/>
    <property type="molecule type" value="Genomic_DNA"/>
</dbReference>
<organism evidence="1 2">
    <name type="scientific">Candidatus Kaiserbacteria bacterium RIFCSPLOWO2_01_FULL_53_17</name>
    <dbReference type="NCBI Taxonomy" id="1798511"/>
    <lineage>
        <taxon>Bacteria</taxon>
        <taxon>Candidatus Kaiseribacteriota</taxon>
    </lineage>
</organism>
<comment type="caution">
    <text evidence="1">The sequence shown here is derived from an EMBL/GenBank/DDBJ whole genome shotgun (WGS) entry which is preliminary data.</text>
</comment>